<evidence type="ECO:0000259" key="1">
    <source>
        <dbReference type="Pfam" id="PF08241"/>
    </source>
</evidence>
<dbReference type="Proteomes" id="UP001164746">
    <property type="component" value="Chromosome 6"/>
</dbReference>
<dbReference type="InterPro" id="IPR013216">
    <property type="entry name" value="Methyltransf_11"/>
</dbReference>
<dbReference type="EMBL" id="CP111017">
    <property type="protein sequence ID" value="WAR08184.1"/>
    <property type="molecule type" value="Genomic_DNA"/>
</dbReference>
<dbReference type="InterPro" id="IPR029063">
    <property type="entry name" value="SAM-dependent_MTases_sf"/>
</dbReference>
<dbReference type="SUPFAM" id="SSF53335">
    <property type="entry name" value="S-adenosyl-L-methionine-dependent methyltransferases"/>
    <property type="match status" value="1"/>
</dbReference>
<dbReference type="Gene3D" id="3.40.50.150">
    <property type="entry name" value="Vaccinia Virus protein VP39"/>
    <property type="match status" value="1"/>
</dbReference>
<organism evidence="2 3">
    <name type="scientific">Mya arenaria</name>
    <name type="common">Soft-shell clam</name>
    <dbReference type="NCBI Taxonomy" id="6604"/>
    <lineage>
        <taxon>Eukaryota</taxon>
        <taxon>Metazoa</taxon>
        <taxon>Spiralia</taxon>
        <taxon>Lophotrochozoa</taxon>
        <taxon>Mollusca</taxon>
        <taxon>Bivalvia</taxon>
        <taxon>Autobranchia</taxon>
        <taxon>Heteroconchia</taxon>
        <taxon>Euheterodonta</taxon>
        <taxon>Imparidentia</taxon>
        <taxon>Neoheterodontei</taxon>
        <taxon>Myida</taxon>
        <taxon>Myoidea</taxon>
        <taxon>Myidae</taxon>
        <taxon>Mya</taxon>
    </lineage>
</organism>
<gene>
    <name evidence="2" type="ORF">MAR_018142</name>
</gene>
<proteinExistence type="predicted"/>
<name>A0ABY7EGH5_MYAAR</name>
<feature type="domain" description="Methyltransferase type 11" evidence="1">
    <location>
        <begin position="5"/>
        <end position="90"/>
    </location>
</feature>
<dbReference type="CDD" id="cd02440">
    <property type="entry name" value="AdoMet_MTases"/>
    <property type="match status" value="1"/>
</dbReference>
<sequence length="192" mass="21352">MGVGQMALLDASSDMLNVAREKLAAELDANKVSSIVQNSLPEIPFGDGTFDGVLLNAVLPHLPRGDGNFSGAVETLKEARRVLQPDGVISITESLDSSLTNAWCLNISPEIANKFCPILPSVEEWNKIFYEAGLKCLVRTNLLGFGLFSDEDYFDDTNIFKQEWLNSSVYYEPATKEEIERMRQKLFSSHED</sequence>
<evidence type="ECO:0000313" key="3">
    <source>
        <dbReference type="Proteomes" id="UP001164746"/>
    </source>
</evidence>
<dbReference type="Pfam" id="PF08241">
    <property type="entry name" value="Methyltransf_11"/>
    <property type="match status" value="1"/>
</dbReference>
<protein>
    <recommendedName>
        <fullName evidence="1">Methyltransferase type 11 domain-containing protein</fullName>
    </recommendedName>
</protein>
<keyword evidence="3" id="KW-1185">Reference proteome</keyword>
<reference evidence="2" key="1">
    <citation type="submission" date="2022-11" db="EMBL/GenBank/DDBJ databases">
        <title>Centuries of genome instability and evolution in soft-shell clam transmissible cancer (bioRxiv).</title>
        <authorList>
            <person name="Hart S.F.M."/>
            <person name="Yonemitsu M.A."/>
            <person name="Giersch R.M."/>
            <person name="Beal B.F."/>
            <person name="Arriagada G."/>
            <person name="Davis B.W."/>
            <person name="Ostrander E.A."/>
            <person name="Goff S.P."/>
            <person name="Metzger M.J."/>
        </authorList>
    </citation>
    <scope>NUCLEOTIDE SEQUENCE</scope>
    <source>
        <strain evidence="2">MELC-2E11</strain>
        <tissue evidence="2">Siphon/mantle</tissue>
    </source>
</reference>
<accession>A0ABY7EGH5</accession>
<evidence type="ECO:0000313" key="2">
    <source>
        <dbReference type="EMBL" id="WAR08184.1"/>
    </source>
</evidence>